<dbReference type="EMBL" id="AP019369">
    <property type="protein sequence ID" value="BBH54637.1"/>
    <property type="molecule type" value="Genomic_DNA"/>
</dbReference>
<dbReference type="KEGG" id="sbf:JCM31447_31110"/>
<organism evidence="1 2">
    <name type="scientific">Fluviispira sanaruensis</name>
    <dbReference type="NCBI Taxonomy" id="2493639"/>
    <lineage>
        <taxon>Bacteria</taxon>
        <taxon>Pseudomonadati</taxon>
        <taxon>Bdellovibrionota</taxon>
        <taxon>Oligoflexia</taxon>
        <taxon>Silvanigrellales</taxon>
        <taxon>Silvanigrellaceae</taxon>
        <taxon>Fluviispira</taxon>
    </lineage>
</organism>
<sequence length="244" mass="27811">MKKVFNLPFMNQSNHSALHEWKYLQNYNPKTQIEFHRPNNGVNPRTGRKWMHLVYMINRPMEPERNKLLTSNFENIVSKWDAISTSLISNVLLEAYGSIGYILDVPPQNIISTNEADISFKNHIGTTPSNGNFQRKVIDSFALVDYINKTQNRKIVPPKVLIEKTMSFSEVIIVGKAGISIYPNLPPTGEIKAKGIYLMDGNYVDGKKQEMYKLAKRASEVNNLPIIYVKDPMFGNSLTMNSDV</sequence>
<keyword evidence="1" id="KW-0614">Plasmid</keyword>
<dbReference type="RefSeq" id="WP_130613028.1">
    <property type="nucleotide sequence ID" value="NZ_AP019369.1"/>
</dbReference>
<accession>A0A4V0P2W4</accession>
<dbReference type="OrthoDB" id="6627990at2"/>
<evidence type="ECO:0000313" key="1">
    <source>
        <dbReference type="EMBL" id="BBH54637.1"/>
    </source>
</evidence>
<protein>
    <submittedName>
        <fullName evidence="1">Uncharacterized protein</fullName>
    </submittedName>
</protein>
<keyword evidence="2" id="KW-1185">Reference proteome</keyword>
<geneLocation type="plasmid" evidence="1 2">
    <name>79K</name>
</geneLocation>
<name>A0A4V0P2W4_FLUSA</name>
<dbReference type="Proteomes" id="UP000291236">
    <property type="component" value="Plasmid 79K"/>
</dbReference>
<gene>
    <name evidence="1" type="ORF">JCM31447_31110</name>
</gene>
<dbReference type="GeneID" id="39493335"/>
<reference evidence="1 2" key="1">
    <citation type="submission" date="2018-12" db="EMBL/GenBank/DDBJ databases">
        <title>Rubrispira sanarue gen. nov., sp., nov., a member of the order Silvanigrellales, isolated from a brackish lake in Hamamatsu Japan.</title>
        <authorList>
            <person name="Maejima Y."/>
            <person name="Iino T."/>
            <person name="Muraguchi Y."/>
            <person name="Fukuda K."/>
            <person name="Nojiri H."/>
            <person name="Ohkuma M."/>
            <person name="Moriuchi R."/>
            <person name="Dohra H."/>
            <person name="Kimbara K."/>
            <person name="Shintani M."/>
        </authorList>
    </citation>
    <scope>NUCLEOTIDE SEQUENCE [LARGE SCALE GENOMIC DNA]</scope>
    <source>
        <strain evidence="1 2">RF1110005</strain>
        <plasmid evidence="1 2">79K</plasmid>
    </source>
</reference>
<dbReference type="AlphaFoldDB" id="A0A4V0P2W4"/>
<proteinExistence type="predicted"/>
<evidence type="ECO:0000313" key="2">
    <source>
        <dbReference type="Proteomes" id="UP000291236"/>
    </source>
</evidence>